<protein>
    <recommendedName>
        <fullName evidence="2">Metallo-beta-lactamase domain-containing protein</fullName>
    </recommendedName>
</protein>
<evidence type="ECO:0000313" key="4">
    <source>
        <dbReference type="Proteomes" id="UP000256690"/>
    </source>
</evidence>
<dbReference type="InterPro" id="IPR052926">
    <property type="entry name" value="Metallo-beta-lactamase_dom"/>
</dbReference>
<dbReference type="InterPro" id="IPR001279">
    <property type="entry name" value="Metallo-B-lactamas"/>
</dbReference>
<dbReference type="STRING" id="1810919.A0A3D8RQH6"/>
<dbReference type="RefSeq" id="XP_026602621.1">
    <property type="nucleotide sequence ID" value="XM_026748317.1"/>
</dbReference>
<keyword evidence="4" id="KW-1185">Reference proteome</keyword>
<dbReference type="GeneID" id="38116671"/>
<feature type="region of interest" description="Disordered" evidence="1">
    <location>
        <begin position="127"/>
        <end position="180"/>
    </location>
</feature>
<dbReference type="Pfam" id="PF00753">
    <property type="entry name" value="Lactamase_B"/>
    <property type="match status" value="1"/>
</dbReference>
<dbReference type="PANTHER" id="PTHR13754">
    <property type="entry name" value="METALLO-BETA-LACTAMASE SUPERFAMILY PROTEIN"/>
    <property type="match status" value="1"/>
</dbReference>
<dbReference type="Proteomes" id="UP000256690">
    <property type="component" value="Unassembled WGS sequence"/>
</dbReference>
<evidence type="ECO:0000313" key="3">
    <source>
        <dbReference type="EMBL" id="RDW76309.1"/>
    </source>
</evidence>
<organism evidence="3 4">
    <name type="scientific">Aspergillus mulundensis</name>
    <dbReference type="NCBI Taxonomy" id="1810919"/>
    <lineage>
        <taxon>Eukaryota</taxon>
        <taxon>Fungi</taxon>
        <taxon>Dikarya</taxon>
        <taxon>Ascomycota</taxon>
        <taxon>Pezizomycotina</taxon>
        <taxon>Eurotiomycetes</taxon>
        <taxon>Eurotiomycetidae</taxon>
        <taxon>Eurotiales</taxon>
        <taxon>Aspergillaceae</taxon>
        <taxon>Aspergillus</taxon>
        <taxon>Aspergillus subgen. Nidulantes</taxon>
    </lineage>
</organism>
<accession>A0A3D8RQH6</accession>
<dbReference type="SUPFAM" id="SSF56281">
    <property type="entry name" value="Metallo-hydrolase/oxidoreductase"/>
    <property type="match status" value="1"/>
</dbReference>
<reference evidence="3 4" key="1">
    <citation type="journal article" date="2018" name="IMA Fungus">
        <title>IMA Genome-F 9: Draft genome sequence of Annulohypoxylon stygium, Aspergillus mulundensis, Berkeleyomyces basicola (syn. Thielaviopsis basicola), Ceratocystis smalleyi, two Cercospora beticola strains, Coleophoma cylindrospora, Fusarium fracticaudum, Phialophora cf. hyalina, and Morchella septimelata.</title>
        <authorList>
            <person name="Wingfield B.D."/>
            <person name="Bills G.F."/>
            <person name="Dong Y."/>
            <person name="Huang W."/>
            <person name="Nel W.J."/>
            <person name="Swalarsk-Parry B.S."/>
            <person name="Vaghefi N."/>
            <person name="Wilken P.M."/>
            <person name="An Z."/>
            <person name="de Beer Z.W."/>
            <person name="De Vos L."/>
            <person name="Chen L."/>
            <person name="Duong T.A."/>
            <person name="Gao Y."/>
            <person name="Hammerbacher A."/>
            <person name="Kikkert J.R."/>
            <person name="Li Y."/>
            <person name="Li H."/>
            <person name="Li K."/>
            <person name="Li Q."/>
            <person name="Liu X."/>
            <person name="Ma X."/>
            <person name="Naidoo K."/>
            <person name="Pethybridge S.J."/>
            <person name="Sun J."/>
            <person name="Steenkamp E.T."/>
            <person name="van der Nest M.A."/>
            <person name="van Wyk S."/>
            <person name="Wingfield M.J."/>
            <person name="Xiong C."/>
            <person name="Yue Q."/>
            <person name="Zhang X."/>
        </authorList>
    </citation>
    <scope>NUCLEOTIDE SEQUENCE [LARGE SCALE GENOMIC DNA]</scope>
    <source>
        <strain evidence="3 4">DSM 5745</strain>
    </source>
</reference>
<feature type="domain" description="Metallo-beta-lactamase" evidence="2">
    <location>
        <begin position="87"/>
        <end position="130"/>
    </location>
</feature>
<evidence type="ECO:0000259" key="2">
    <source>
        <dbReference type="Pfam" id="PF00753"/>
    </source>
</evidence>
<name>A0A3D8RQH6_9EURO</name>
<dbReference type="GO" id="GO:0016740">
    <property type="term" value="F:transferase activity"/>
    <property type="evidence" value="ECO:0007669"/>
    <property type="project" value="TreeGrafter"/>
</dbReference>
<dbReference type="AlphaFoldDB" id="A0A3D8RQH6"/>
<dbReference type="Gene3D" id="3.60.15.10">
    <property type="entry name" value="Ribonuclease Z/Hydroxyacylglutathione hydrolase-like"/>
    <property type="match status" value="1"/>
</dbReference>
<comment type="caution">
    <text evidence="3">The sequence shown here is derived from an EMBL/GenBank/DDBJ whole genome shotgun (WGS) entry which is preliminary data.</text>
</comment>
<dbReference type="EMBL" id="PVWQ01000007">
    <property type="protein sequence ID" value="RDW76309.1"/>
    <property type="molecule type" value="Genomic_DNA"/>
</dbReference>
<dbReference type="InterPro" id="IPR036866">
    <property type="entry name" value="RibonucZ/Hydroxyglut_hydro"/>
</dbReference>
<gene>
    <name evidence="3" type="ORF">DSM5745_06301</name>
</gene>
<dbReference type="OrthoDB" id="4460196at2759"/>
<feature type="compositionally biased region" description="Polar residues" evidence="1">
    <location>
        <begin position="130"/>
        <end position="143"/>
    </location>
</feature>
<dbReference type="PANTHER" id="PTHR13754:SF13">
    <property type="entry name" value="METALLO-BETA-LACTAMASE SUPERFAMILY PROTEIN (AFU_ORTHOLOGUE AFUA_3G07630)"/>
    <property type="match status" value="1"/>
</dbReference>
<evidence type="ECO:0000256" key="1">
    <source>
        <dbReference type="SAM" id="MobiDB-lite"/>
    </source>
</evidence>
<sequence>MLAELDDLEIHVIVNDELDPISPSPNPAVKVASRFMGIPLTPLDSDAGARRGGAAMEMRMDNICCAAHGISLLLSDDQAQIATKGNQKHYLLFDAGPEGEVWERNSRRLRAEIGRIEHVVLSHYHRDHSGTQTMRPNQSNRTHQQQRRCPKTGHGGRAPRPACLPRRPGRPTDLARSRPLVRRAGSCRGHAAENRSAAYSAGWLLLCFGRDPARDGLRGWHLRGTALP</sequence>
<proteinExistence type="predicted"/>